<dbReference type="SUPFAM" id="SSF55021">
    <property type="entry name" value="ACT-like"/>
    <property type="match status" value="1"/>
</dbReference>
<organism evidence="14 15">
    <name type="scientific">Geosporobacter ferrireducens</name>
    <dbReference type="NCBI Taxonomy" id="1424294"/>
    <lineage>
        <taxon>Bacteria</taxon>
        <taxon>Bacillati</taxon>
        <taxon>Bacillota</taxon>
        <taxon>Clostridia</taxon>
        <taxon>Peptostreptococcales</taxon>
        <taxon>Thermotaleaceae</taxon>
        <taxon>Geosporobacter</taxon>
    </lineage>
</organism>
<dbReference type="GO" id="GO:0046872">
    <property type="term" value="F:metal ion binding"/>
    <property type="evidence" value="ECO:0007669"/>
    <property type="project" value="UniProtKB-UniRule"/>
</dbReference>
<dbReference type="Pfam" id="PF03315">
    <property type="entry name" value="SDH_beta"/>
    <property type="match status" value="1"/>
</dbReference>
<dbReference type="PANTHER" id="PTHR30182">
    <property type="entry name" value="L-SERINE DEHYDRATASE"/>
    <property type="match status" value="1"/>
</dbReference>
<dbReference type="RefSeq" id="WP_069981089.1">
    <property type="nucleotide sequence ID" value="NZ_CP017269.1"/>
</dbReference>
<protein>
    <recommendedName>
        <fullName evidence="11">L-serine deaminase</fullName>
    </recommendedName>
</protein>
<accession>A0A1D8GPA3</accession>
<evidence type="ECO:0000256" key="2">
    <source>
        <dbReference type="ARBA" id="ARBA00004742"/>
    </source>
</evidence>
<keyword evidence="4 11" id="KW-0312">Gluconeogenesis</keyword>
<dbReference type="FunFam" id="3.30.70.260:FF:000008">
    <property type="entry name" value="D-3-phosphoglycerate dehydrogenase, chloroplastic"/>
    <property type="match status" value="1"/>
</dbReference>
<dbReference type="PANTHER" id="PTHR30182:SF12">
    <property type="entry name" value="L-SERINE DEHYDRATASE, BETA CHAIN-RELATED"/>
    <property type="match status" value="1"/>
</dbReference>
<keyword evidence="9 11" id="KW-0456">Lyase</keyword>
<dbReference type="Gene3D" id="3.30.1330.90">
    <property type="entry name" value="D-3-phosphoglycerate dehydrogenase, domain 3"/>
    <property type="match status" value="1"/>
</dbReference>
<sequence length="223" mass="24345">MKNYSMFDVIGPRMIGPSSSHTAGAARLSKVARKIGGEEITEVTFYLHGSFAKTYKGHGTDRALVAGIQGMEPNDENLRNAMEIALEKGIKFEFVEADLGEVHPNTVKIIMKGISGKTTEVIGSSVGGGNIKVFRINGLDVEFTGEYPTLLIRHIDKPGAIAKVSLILSEYDINIAFMRVFRQSKGKDAFMIIETDNSINEEVIGKTKALGEDFISVYLIDAL</sequence>
<evidence type="ECO:0000256" key="1">
    <source>
        <dbReference type="ARBA" id="ARBA00001966"/>
    </source>
</evidence>
<gene>
    <name evidence="14" type="ORF">Gferi_26415</name>
</gene>
<dbReference type="AlphaFoldDB" id="A0A1D8GPA3"/>
<dbReference type="InterPro" id="IPR029009">
    <property type="entry name" value="ASB_dom_sf"/>
</dbReference>
<name>A0A1D8GPA3_9FIRM</name>
<dbReference type="Pfam" id="PF01842">
    <property type="entry name" value="ACT"/>
    <property type="match status" value="1"/>
</dbReference>
<evidence type="ECO:0000256" key="6">
    <source>
        <dbReference type="ARBA" id="ARBA00022723"/>
    </source>
</evidence>
<keyword evidence="8 11" id="KW-0411">Iron-sulfur</keyword>
<dbReference type="NCBIfam" id="TIGR00719">
    <property type="entry name" value="sda_beta"/>
    <property type="match status" value="1"/>
</dbReference>
<evidence type="ECO:0000256" key="9">
    <source>
        <dbReference type="ARBA" id="ARBA00023239"/>
    </source>
</evidence>
<dbReference type="OrthoDB" id="9813137at2"/>
<evidence type="ECO:0000256" key="4">
    <source>
        <dbReference type="ARBA" id="ARBA00022432"/>
    </source>
</evidence>
<dbReference type="InterPro" id="IPR051318">
    <property type="entry name" value="Fe-S_L-Ser"/>
</dbReference>
<evidence type="ECO:0000256" key="5">
    <source>
        <dbReference type="ARBA" id="ARBA00022485"/>
    </source>
</evidence>
<keyword evidence="5 11" id="KW-0004">4Fe-4S</keyword>
<keyword evidence="7 11" id="KW-0408">Iron</keyword>
<evidence type="ECO:0000313" key="14">
    <source>
        <dbReference type="EMBL" id="AOT72780.1"/>
    </source>
</evidence>
<dbReference type="InterPro" id="IPR045865">
    <property type="entry name" value="ACT-like_dom_sf"/>
</dbReference>
<reference evidence="14 15" key="1">
    <citation type="submission" date="2016-09" db="EMBL/GenBank/DDBJ databases">
        <title>Genomic analysis reveals versatility of anaerobic energy metabolism of Geosporobacter ferrireducens IRF9 of phylum Firmicutes.</title>
        <authorList>
            <person name="Kim S.-J."/>
        </authorList>
    </citation>
    <scope>NUCLEOTIDE SEQUENCE [LARGE SCALE GENOMIC DNA]</scope>
    <source>
        <strain evidence="14 15">IRF9</strain>
    </source>
</reference>
<dbReference type="InterPro" id="IPR002912">
    <property type="entry name" value="ACT_dom"/>
</dbReference>
<dbReference type="UniPathway" id="UPA00138"/>
<evidence type="ECO:0000313" key="15">
    <source>
        <dbReference type="Proteomes" id="UP000095743"/>
    </source>
</evidence>
<dbReference type="InterPro" id="IPR005131">
    <property type="entry name" value="Ser_deHydtase_bsu"/>
</dbReference>
<dbReference type="STRING" id="1424294.Gferi_26415"/>
<comment type="pathway">
    <text evidence="2 11">Carbohydrate biosynthesis; gluconeogenesis.</text>
</comment>
<proteinExistence type="inferred from homology"/>
<keyword evidence="15" id="KW-1185">Reference proteome</keyword>
<dbReference type="PIRSF" id="PIRSF036692">
    <property type="entry name" value="SDH_B"/>
    <property type="match status" value="1"/>
</dbReference>
<evidence type="ECO:0000256" key="7">
    <source>
        <dbReference type="ARBA" id="ARBA00023004"/>
    </source>
</evidence>
<dbReference type="Gene3D" id="3.30.70.260">
    <property type="match status" value="1"/>
</dbReference>
<dbReference type="PROSITE" id="PS51671">
    <property type="entry name" value="ACT"/>
    <property type="match status" value="1"/>
</dbReference>
<dbReference type="Proteomes" id="UP000095743">
    <property type="component" value="Chromosome"/>
</dbReference>
<dbReference type="CDD" id="cd04903">
    <property type="entry name" value="ACT_LSD"/>
    <property type="match status" value="1"/>
</dbReference>
<evidence type="ECO:0000256" key="12">
    <source>
        <dbReference type="RuleBase" id="RU366059"/>
    </source>
</evidence>
<dbReference type="KEGG" id="gfe:Gferi_26415"/>
<dbReference type="InterPro" id="IPR004643">
    <property type="entry name" value="Fe-S_L-Ser_bsu"/>
</dbReference>
<comment type="similarity">
    <text evidence="3 11 12">Belongs to the iron-sulfur dependent L-serine dehydratase family.</text>
</comment>
<evidence type="ECO:0000256" key="10">
    <source>
        <dbReference type="ARBA" id="ARBA00049406"/>
    </source>
</evidence>
<evidence type="ECO:0000256" key="3">
    <source>
        <dbReference type="ARBA" id="ARBA00008636"/>
    </source>
</evidence>
<comment type="catalytic activity">
    <reaction evidence="10 11 12">
        <text>L-serine = pyruvate + NH4(+)</text>
        <dbReference type="Rhea" id="RHEA:19169"/>
        <dbReference type="ChEBI" id="CHEBI:15361"/>
        <dbReference type="ChEBI" id="CHEBI:28938"/>
        <dbReference type="ChEBI" id="CHEBI:33384"/>
        <dbReference type="EC" id="4.3.1.17"/>
    </reaction>
</comment>
<evidence type="ECO:0000256" key="8">
    <source>
        <dbReference type="ARBA" id="ARBA00023014"/>
    </source>
</evidence>
<dbReference type="EMBL" id="CP017269">
    <property type="protein sequence ID" value="AOT72780.1"/>
    <property type="molecule type" value="Genomic_DNA"/>
</dbReference>
<dbReference type="GO" id="GO:0003941">
    <property type="term" value="F:L-serine ammonia-lyase activity"/>
    <property type="evidence" value="ECO:0007669"/>
    <property type="project" value="UniProtKB-UniRule"/>
</dbReference>
<evidence type="ECO:0000259" key="13">
    <source>
        <dbReference type="PROSITE" id="PS51671"/>
    </source>
</evidence>
<dbReference type="GO" id="GO:0051539">
    <property type="term" value="F:4 iron, 4 sulfur cluster binding"/>
    <property type="evidence" value="ECO:0007669"/>
    <property type="project" value="UniProtKB-UniRule"/>
</dbReference>
<dbReference type="SUPFAM" id="SSF143548">
    <property type="entry name" value="Serine metabolism enzymes domain"/>
    <property type="match status" value="1"/>
</dbReference>
<keyword evidence="6 11" id="KW-0479">Metal-binding</keyword>
<feature type="domain" description="ACT" evidence="13">
    <location>
        <begin position="149"/>
        <end position="222"/>
    </location>
</feature>
<comment type="cofactor">
    <cofactor evidence="1 12">
        <name>[4Fe-4S] cluster</name>
        <dbReference type="ChEBI" id="CHEBI:49883"/>
    </cofactor>
</comment>
<evidence type="ECO:0000256" key="11">
    <source>
        <dbReference type="PIRNR" id="PIRNR036692"/>
    </source>
</evidence>
<dbReference type="GO" id="GO:0006094">
    <property type="term" value="P:gluconeogenesis"/>
    <property type="evidence" value="ECO:0007669"/>
    <property type="project" value="UniProtKB-UniRule"/>
</dbReference>